<protein>
    <recommendedName>
        <fullName evidence="3">Asl1-like glycosyl hydrolase catalytic domain-containing protein</fullName>
    </recommendedName>
</protein>
<gene>
    <name evidence="1" type="ORF">SPIL2461_LOCUS3441</name>
</gene>
<keyword evidence="2" id="KW-1185">Reference proteome</keyword>
<sequence length="180" mass="19553">AQKFIEHACNCQGGSCSCTDASCGCPVYVGFHFYAYDCQPESFGGYTALDSRLKAVAAIMEKYPFVKGAIVNEVGMLNCAPESLNPICVPNSGKYPASATSDHSCPSNDQLPNGMASFIDKIFDYVINAKTSDGREVVKGFSWFNQDQDGGTYNLRLFNDDGSINKAGEAYMAACARWRR</sequence>
<dbReference type="EMBL" id="CAJNIZ010004202">
    <property type="protein sequence ID" value="CAE7230016.1"/>
    <property type="molecule type" value="Genomic_DNA"/>
</dbReference>
<dbReference type="Proteomes" id="UP000649617">
    <property type="component" value="Unassembled WGS sequence"/>
</dbReference>
<evidence type="ECO:0008006" key="3">
    <source>
        <dbReference type="Google" id="ProtNLM"/>
    </source>
</evidence>
<organism evidence="1 2">
    <name type="scientific">Symbiodinium pilosum</name>
    <name type="common">Dinoflagellate</name>
    <dbReference type="NCBI Taxonomy" id="2952"/>
    <lineage>
        <taxon>Eukaryota</taxon>
        <taxon>Sar</taxon>
        <taxon>Alveolata</taxon>
        <taxon>Dinophyceae</taxon>
        <taxon>Suessiales</taxon>
        <taxon>Symbiodiniaceae</taxon>
        <taxon>Symbiodinium</taxon>
    </lineage>
</organism>
<comment type="caution">
    <text evidence="1">The sequence shown here is derived from an EMBL/GenBank/DDBJ whole genome shotgun (WGS) entry which is preliminary data.</text>
</comment>
<dbReference type="OrthoDB" id="407405at2759"/>
<name>A0A812KM13_SYMPI</name>
<accession>A0A812KM13</accession>
<dbReference type="AlphaFoldDB" id="A0A812KM13"/>
<reference evidence="1" key="1">
    <citation type="submission" date="2021-02" db="EMBL/GenBank/DDBJ databases">
        <authorList>
            <person name="Dougan E. K."/>
            <person name="Rhodes N."/>
            <person name="Thang M."/>
            <person name="Chan C."/>
        </authorList>
    </citation>
    <scope>NUCLEOTIDE SEQUENCE</scope>
</reference>
<proteinExistence type="predicted"/>
<evidence type="ECO:0000313" key="1">
    <source>
        <dbReference type="EMBL" id="CAE7230016.1"/>
    </source>
</evidence>
<evidence type="ECO:0000313" key="2">
    <source>
        <dbReference type="Proteomes" id="UP000649617"/>
    </source>
</evidence>
<feature type="non-terminal residue" evidence="1">
    <location>
        <position position="1"/>
    </location>
</feature>